<dbReference type="AlphaFoldDB" id="A0A3B5LDY2"/>
<keyword evidence="5" id="KW-0375">Hydrogen ion transport</keyword>
<keyword evidence="4" id="KW-0138">CF(0)</keyword>
<evidence type="ECO:0000256" key="8">
    <source>
        <dbReference type="ARBA" id="ARBA00023128"/>
    </source>
</evidence>
<proteinExistence type="inferred from homology"/>
<evidence type="ECO:0000256" key="7">
    <source>
        <dbReference type="ARBA" id="ARBA00023065"/>
    </source>
</evidence>
<dbReference type="GO" id="GO:0005743">
    <property type="term" value="C:mitochondrial inner membrane"/>
    <property type="evidence" value="ECO:0007669"/>
    <property type="project" value="UniProtKB-SubCell"/>
</dbReference>
<dbReference type="GO" id="GO:0015986">
    <property type="term" value="P:proton motive force-driven ATP synthesis"/>
    <property type="evidence" value="ECO:0007669"/>
    <property type="project" value="InterPro"/>
</dbReference>
<keyword evidence="6" id="KW-0999">Mitochondrion inner membrane</keyword>
<dbReference type="Gene3D" id="1.10.246.110">
    <property type="entry name" value="Mitochondrial ATP synthase-coupling factor 6"/>
    <property type="match status" value="1"/>
</dbReference>
<evidence type="ECO:0000256" key="4">
    <source>
        <dbReference type="ARBA" id="ARBA00022547"/>
    </source>
</evidence>
<evidence type="ECO:0000313" key="15">
    <source>
        <dbReference type="Proteomes" id="UP000261380"/>
    </source>
</evidence>
<evidence type="ECO:0000256" key="5">
    <source>
        <dbReference type="ARBA" id="ARBA00022781"/>
    </source>
</evidence>
<evidence type="ECO:0000256" key="1">
    <source>
        <dbReference type="ARBA" id="ARBA00004273"/>
    </source>
</evidence>
<evidence type="ECO:0000256" key="13">
    <source>
        <dbReference type="ARBA" id="ARBA00073749"/>
    </source>
</evidence>
<dbReference type="GO" id="GO:0045259">
    <property type="term" value="C:proton-transporting ATP synthase complex"/>
    <property type="evidence" value="ECO:0007669"/>
    <property type="project" value="UniProtKB-KW"/>
</dbReference>
<keyword evidence="9" id="KW-0472">Membrane</keyword>
<dbReference type="SUPFAM" id="SSF111357">
    <property type="entry name" value="Mitochondrial ATP synthase coupling factor 6"/>
    <property type="match status" value="1"/>
</dbReference>
<dbReference type="GeneTree" id="ENSGT00390000008902"/>
<dbReference type="Ensembl" id="ENSXCOT00000008891.1">
    <property type="protein sequence ID" value="ENSXCOP00000008785.1"/>
    <property type="gene ID" value="ENSXCOG00000006707.1"/>
</dbReference>
<dbReference type="Pfam" id="PF05511">
    <property type="entry name" value="ATP-synt_F6"/>
    <property type="match status" value="1"/>
</dbReference>
<dbReference type="GO" id="GO:0015078">
    <property type="term" value="F:proton transmembrane transporter activity"/>
    <property type="evidence" value="ECO:0007669"/>
    <property type="project" value="InterPro"/>
</dbReference>
<evidence type="ECO:0000313" key="14">
    <source>
        <dbReference type="Ensembl" id="ENSXCOP00000008785.1"/>
    </source>
</evidence>
<reference evidence="14" key="2">
    <citation type="submission" date="2025-09" db="UniProtKB">
        <authorList>
            <consortium name="Ensembl"/>
        </authorList>
    </citation>
    <scope>IDENTIFICATION</scope>
</reference>
<dbReference type="Proteomes" id="UP000261380">
    <property type="component" value="Unplaced"/>
</dbReference>
<keyword evidence="15" id="KW-1185">Reference proteome</keyword>
<accession>A0A3B5LDY2</accession>
<evidence type="ECO:0000256" key="2">
    <source>
        <dbReference type="ARBA" id="ARBA00007346"/>
    </source>
</evidence>
<dbReference type="InterPro" id="IPR036204">
    <property type="entry name" value="ATP_synth_f6_sf_mt"/>
</dbReference>
<reference evidence="14" key="1">
    <citation type="submission" date="2025-08" db="UniProtKB">
        <authorList>
            <consortium name="Ensembl"/>
        </authorList>
    </citation>
    <scope>IDENTIFICATION</scope>
</reference>
<comment type="subcellular location">
    <subcellularLocation>
        <location evidence="1">Mitochondrion inner membrane</location>
    </subcellularLocation>
</comment>
<comment type="function">
    <text evidence="11">Subunit F6, of the mitochondrial membrane ATP synthase complex (F(1)F(0) ATP synthase or Complex V) that produces ATP from ADP in the presence of a proton gradient across the membrane which is generated by electron transport complexes of the respiratory chain. ATP synthase complex consist of a soluble F(1) head domain - the catalytic core - and a membrane F(1) domain - the membrane proton channel. These two domains are linked by a central stalk rotating inside the F(1) region and a stationary peripheral stalk. During catalysis, ATP synthesis in the catalytic domain of F(1) is coupled via a rotary mechanism of the central stalk subunits to proton translocation. In vivo, can only synthesize ATP although its ATP hydrolase activity can be activated artificially in vitro. Part of the complex F(0) domain. Part of the complex F(0) domain and the peripheric stalk, which acts as a stator to hold the catalytic alpha(3)beta(3) subcomplex and subunit a/ATP6 static relative to the rotary elements.</text>
</comment>
<comment type="similarity">
    <text evidence="2">Belongs to the eukaryotic ATPase subunit F6 family.</text>
</comment>
<dbReference type="STRING" id="32473.ENSXCOP00000008785"/>
<evidence type="ECO:0000256" key="10">
    <source>
        <dbReference type="ARBA" id="ARBA00029863"/>
    </source>
</evidence>
<comment type="subunit">
    <text evidence="12">Component of the ATP synthase complex composed at least of ATP5F1A/subunit alpha, ATP5F1B/subunit beta, ATP5MC1/subunit c (homooctomer), MT-ATP6/subunit a, MT-ATP8/subunit 8, ATP5ME/subunit e, ATP5MF/subunit f, ATP5MG/subunit g, ATP5MK/subunit k, ATP5MJ/subunit j, ATP5F1C/subunit gamma, ATP5F1D/subunit delta, ATP5F1E/subunit epsilon, ATP5PF/subunit F6, ATP5PB/subunit b, ATP5PD/subunit d, ATP5PO/subunit OSCP. ATP synthase complex consists of a soluble F(1) head domain (subunits alpha(3) and beta(3)) - the catalytic core - and a membrane F(0) domain - the membrane proton channel (subunits c, a, 8, e, f, g, k and j). These two domains are linked by a central stalk (subunits gamma, delta, and epsilon) rotating inside the F1 region and a stationary peripheral stalk (subunits F6, b, d, and OSCP).</text>
</comment>
<keyword evidence="7" id="KW-0406">Ion transport</keyword>
<name>A0A3B5LDY2_9TELE</name>
<keyword evidence="3" id="KW-0813">Transport</keyword>
<evidence type="ECO:0000256" key="12">
    <source>
        <dbReference type="ARBA" id="ARBA00064647"/>
    </source>
</evidence>
<protein>
    <recommendedName>
        <fullName evidence="13">ATP synthase peripheral stalk subunit F6, mitochondrial</fullName>
    </recommendedName>
    <alternativeName>
        <fullName evidence="10">ATP synthase peripheral stalk subunit F6</fullName>
    </alternativeName>
</protein>
<evidence type="ECO:0000256" key="3">
    <source>
        <dbReference type="ARBA" id="ARBA00022448"/>
    </source>
</evidence>
<dbReference type="PANTHER" id="PTHR12441">
    <property type="entry name" value="ATP SYNTHASE COUPLING FACTOR 6, MITOCHONDRIAL"/>
    <property type="match status" value="1"/>
</dbReference>
<sequence length="85" mass="9398">MDPVQRLFLDSIREYSTNSQAAGGLVDAGSQYQKVLEEEIAKLQRLYGGGDLTSFPNFKFTGKLTIGYLVFSTDGKFLTIPVKIC</sequence>
<dbReference type="PANTHER" id="PTHR12441:SF14">
    <property type="entry name" value="ATP SYNTHASE-COUPLING FACTOR 6, MITOCHONDRIAL"/>
    <property type="match status" value="1"/>
</dbReference>
<keyword evidence="8" id="KW-0496">Mitochondrion</keyword>
<evidence type="ECO:0000256" key="6">
    <source>
        <dbReference type="ARBA" id="ARBA00022792"/>
    </source>
</evidence>
<dbReference type="FunFam" id="1.10.246.110:FF:000001">
    <property type="entry name" value="ATP synthase-coupling factor 6, mitochondrial"/>
    <property type="match status" value="1"/>
</dbReference>
<evidence type="ECO:0000256" key="11">
    <source>
        <dbReference type="ARBA" id="ARBA00059339"/>
    </source>
</evidence>
<dbReference type="InterPro" id="IPR008387">
    <property type="entry name" value="ATP_synth_f6_mt"/>
</dbReference>
<evidence type="ECO:0000256" key="9">
    <source>
        <dbReference type="ARBA" id="ARBA00023136"/>
    </source>
</evidence>
<organism evidence="14 15">
    <name type="scientific">Xiphophorus couchianus</name>
    <name type="common">Monterrey platyfish</name>
    <dbReference type="NCBI Taxonomy" id="32473"/>
    <lineage>
        <taxon>Eukaryota</taxon>
        <taxon>Metazoa</taxon>
        <taxon>Chordata</taxon>
        <taxon>Craniata</taxon>
        <taxon>Vertebrata</taxon>
        <taxon>Euteleostomi</taxon>
        <taxon>Actinopterygii</taxon>
        <taxon>Neopterygii</taxon>
        <taxon>Teleostei</taxon>
        <taxon>Neoteleostei</taxon>
        <taxon>Acanthomorphata</taxon>
        <taxon>Ovalentaria</taxon>
        <taxon>Atherinomorphae</taxon>
        <taxon>Cyprinodontiformes</taxon>
        <taxon>Poeciliidae</taxon>
        <taxon>Poeciliinae</taxon>
        <taxon>Xiphophorus</taxon>
    </lineage>
</organism>